<evidence type="ECO:0000256" key="3">
    <source>
        <dbReference type="ARBA" id="ARBA00022475"/>
    </source>
</evidence>
<protein>
    <submittedName>
        <fullName evidence="19">Latrophilin Cirl</fullName>
    </submittedName>
</protein>
<evidence type="ECO:0000256" key="1">
    <source>
        <dbReference type="ARBA" id="ARBA00004651"/>
    </source>
</evidence>
<proteinExistence type="inferred from homology"/>
<feature type="transmembrane region" description="Helical" evidence="13">
    <location>
        <begin position="659"/>
        <end position="681"/>
    </location>
</feature>
<dbReference type="GO" id="GO:0007166">
    <property type="term" value="P:cell surface receptor signaling pathway"/>
    <property type="evidence" value="ECO:0007669"/>
    <property type="project" value="InterPro"/>
</dbReference>
<dbReference type="GO" id="GO:0005886">
    <property type="term" value="C:plasma membrane"/>
    <property type="evidence" value="ECO:0007669"/>
    <property type="project" value="UniProtKB-SubCell"/>
</dbReference>
<evidence type="ECO:0000259" key="15">
    <source>
        <dbReference type="PROSITE" id="PS50227"/>
    </source>
</evidence>
<evidence type="ECO:0000259" key="16">
    <source>
        <dbReference type="PROSITE" id="PS50228"/>
    </source>
</evidence>
<dbReference type="Proteomes" id="UP000887572">
    <property type="component" value="Unplaced"/>
</dbReference>
<feature type="transmembrane region" description="Helical" evidence="13">
    <location>
        <begin position="889"/>
        <end position="913"/>
    </location>
</feature>
<feature type="region of interest" description="Disordered" evidence="12">
    <location>
        <begin position="1030"/>
        <end position="1079"/>
    </location>
</feature>
<feature type="signal peptide" evidence="14">
    <location>
        <begin position="1"/>
        <end position="25"/>
    </location>
</feature>
<keyword evidence="11" id="KW-0807">Transducer</keyword>
<feature type="chain" id="PRO_5036742115" evidence="14">
    <location>
        <begin position="26"/>
        <end position="1332"/>
    </location>
</feature>
<dbReference type="InterPro" id="IPR043159">
    <property type="entry name" value="Lectin_gal-bd_sf"/>
</dbReference>
<evidence type="ECO:0000259" key="17">
    <source>
        <dbReference type="PROSITE" id="PS50261"/>
    </source>
</evidence>
<dbReference type="InterPro" id="IPR000832">
    <property type="entry name" value="GPCR_2_secretin-like"/>
</dbReference>
<feature type="domain" description="SUEL-type lectin" evidence="16">
    <location>
        <begin position="35"/>
        <end position="129"/>
    </location>
</feature>
<dbReference type="InterPro" id="IPR046338">
    <property type="entry name" value="GAIN_dom_sf"/>
</dbReference>
<dbReference type="Gene3D" id="1.20.1070.10">
    <property type="entry name" value="Rhodopsin 7-helix transmembrane proteins"/>
    <property type="match status" value="1"/>
</dbReference>
<feature type="compositionally biased region" description="Polar residues" evidence="12">
    <location>
        <begin position="1286"/>
        <end position="1296"/>
    </location>
</feature>
<evidence type="ECO:0000256" key="4">
    <source>
        <dbReference type="ARBA" id="ARBA00022692"/>
    </source>
</evidence>
<reference evidence="19" key="1">
    <citation type="submission" date="2022-11" db="UniProtKB">
        <authorList>
            <consortium name="WormBaseParasite"/>
        </authorList>
    </citation>
    <scope>IDENTIFICATION</scope>
</reference>
<dbReference type="GO" id="GO:0030246">
    <property type="term" value="F:carbohydrate binding"/>
    <property type="evidence" value="ECO:0007669"/>
    <property type="project" value="UniProtKB-KW"/>
</dbReference>
<evidence type="ECO:0000256" key="10">
    <source>
        <dbReference type="ARBA" id="ARBA00023170"/>
    </source>
</evidence>
<dbReference type="Pfam" id="PF00002">
    <property type="entry name" value="7tm_2"/>
    <property type="match status" value="1"/>
</dbReference>
<organism evidence="18 19">
    <name type="scientific">Globodera rostochiensis</name>
    <name type="common">Golden nematode worm</name>
    <name type="synonym">Heterodera rostochiensis</name>
    <dbReference type="NCBI Taxonomy" id="31243"/>
    <lineage>
        <taxon>Eukaryota</taxon>
        <taxon>Metazoa</taxon>
        <taxon>Ecdysozoa</taxon>
        <taxon>Nematoda</taxon>
        <taxon>Chromadorea</taxon>
        <taxon>Rhabditida</taxon>
        <taxon>Tylenchina</taxon>
        <taxon>Tylenchomorpha</taxon>
        <taxon>Tylenchoidea</taxon>
        <taxon>Heteroderidae</taxon>
        <taxon>Heteroderinae</taxon>
        <taxon>Globodera</taxon>
    </lineage>
</organism>
<dbReference type="InterPro" id="IPR001879">
    <property type="entry name" value="GPCR_2_extracellular_dom"/>
</dbReference>
<accession>A0A914IFH9</accession>
<dbReference type="SMART" id="SM00303">
    <property type="entry name" value="GPS"/>
    <property type="match status" value="1"/>
</dbReference>
<evidence type="ECO:0000256" key="13">
    <source>
        <dbReference type="SAM" id="Phobius"/>
    </source>
</evidence>
<feature type="transmembrane region" description="Helical" evidence="13">
    <location>
        <begin position="702"/>
        <end position="720"/>
    </location>
</feature>
<evidence type="ECO:0000256" key="6">
    <source>
        <dbReference type="ARBA" id="ARBA00022734"/>
    </source>
</evidence>
<keyword evidence="10" id="KW-0675">Receptor</keyword>
<keyword evidence="4 13" id="KW-0812">Transmembrane</keyword>
<evidence type="ECO:0000313" key="18">
    <source>
        <dbReference type="Proteomes" id="UP000887572"/>
    </source>
</evidence>
<evidence type="ECO:0000256" key="8">
    <source>
        <dbReference type="ARBA" id="ARBA00023040"/>
    </source>
</evidence>
<comment type="subcellular location">
    <subcellularLocation>
        <location evidence="1">Cell membrane</location>
        <topology evidence="1">Multi-pass membrane protein</topology>
    </subcellularLocation>
</comment>
<feature type="compositionally biased region" description="Polar residues" evidence="12">
    <location>
        <begin position="1044"/>
        <end position="1060"/>
    </location>
</feature>
<dbReference type="InterPro" id="IPR032471">
    <property type="entry name" value="AGRL2-4_GAIN_subdom_A"/>
</dbReference>
<feature type="region of interest" description="Disordered" evidence="12">
    <location>
        <begin position="1286"/>
        <end position="1332"/>
    </location>
</feature>
<evidence type="ECO:0000256" key="9">
    <source>
        <dbReference type="ARBA" id="ARBA00023136"/>
    </source>
</evidence>
<keyword evidence="5 14" id="KW-0732">Signal</keyword>
<dbReference type="PROSITE" id="PS50227">
    <property type="entry name" value="G_PROTEIN_RECEP_F2_3"/>
    <property type="match status" value="1"/>
</dbReference>
<feature type="transmembrane region" description="Helical" evidence="13">
    <location>
        <begin position="824"/>
        <end position="849"/>
    </location>
</feature>
<dbReference type="InterPro" id="IPR017981">
    <property type="entry name" value="GPCR_2-like_7TM"/>
</dbReference>
<keyword evidence="7 13" id="KW-1133">Transmembrane helix</keyword>
<dbReference type="SMART" id="SM00008">
    <property type="entry name" value="HormR"/>
    <property type="match status" value="1"/>
</dbReference>
<comment type="similarity">
    <text evidence="2">Belongs to the G-protein coupled receptor 2 family. LN-TM7 subfamily.</text>
</comment>
<dbReference type="PROSITE" id="PS50228">
    <property type="entry name" value="SUEL_LECTIN"/>
    <property type="match status" value="1"/>
</dbReference>
<evidence type="ECO:0000256" key="12">
    <source>
        <dbReference type="SAM" id="MobiDB-lite"/>
    </source>
</evidence>
<evidence type="ECO:0000313" key="19">
    <source>
        <dbReference type="WBParaSite" id="Gr19_v10_g9429.t4"/>
    </source>
</evidence>
<dbReference type="GO" id="GO:0004930">
    <property type="term" value="F:G protein-coupled receptor activity"/>
    <property type="evidence" value="ECO:0007669"/>
    <property type="project" value="UniProtKB-KW"/>
</dbReference>
<dbReference type="Pfam" id="PF02793">
    <property type="entry name" value="HRM"/>
    <property type="match status" value="1"/>
</dbReference>
<feature type="transmembrane region" description="Helical" evidence="13">
    <location>
        <begin position="773"/>
        <end position="797"/>
    </location>
</feature>
<keyword evidence="6" id="KW-0430">Lectin</keyword>
<dbReference type="Gene3D" id="2.60.220.50">
    <property type="match status" value="1"/>
</dbReference>
<keyword evidence="18" id="KW-1185">Reference proteome</keyword>
<feature type="domain" description="G-protein coupled receptors family 2 profile 2" evidence="17">
    <location>
        <begin position="653"/>
        <end position="854"/>
    </location>
</feature>
<evidence type="ECO:0000256" key="11">
    <source>
        <dbReference type="ARBA" id="ARBA00023224"/>
    </source>
</evidence>
<dbReference type="PANTHER" id="PTHR12011:SF465">
    <property type="entry name" value="GPS DOMAIN-CONTAINING PROTEIN"/>
    <property type="match status" value="1"/>
</dbReference>
<evidence type="ECO:0000256" key="7">
    <source>
        <dbReference type="ARBA" id="ARBA00022989"/>
    </source>
</evidence>
<feature type="compositionally biased region" description="Low complexity" evidence="12">
    <location>
        <begin position="1030"/>
        <end position="1039"/>
    </location>
</feature>
<evidence type="ECO:0000256" key="14">
    <source>
        <dbReference type="SAM" id="SignalP"/>
    </source>
</evidence>
<dbReference type="PROSITE" id="PS50261">
    <property type="entry name" value="G_PROTEIN_RECEP_F2_4"/>
    <property type="match status" value="1"/>
</dbReference>
<dbReference type="InterPro" id="IPR036445">
    <property type="entry name" value="GPCR_2_extracell_dom_sf"/>
</dbReference>
<evidence type="ECO:0000256" key="5">
    <source>
        <dbReference type="ARBA" id="ARBA00022729"/>
    </source>
</evidence>
<dbReference type="PANTHER" id="PTHR12011">
    <property type="entry name" value="ADHESION G-PROTEIN COUPLED RECEPTOR"/>
    <property type="match status" value="1"/>
</dbReference>
<keyword evidence="9 13" id="KW-0472">Membrane</keyword>
<dbReference type="InterPro" id="IPR000203">
    <property type="entry name" value="GPS"/>
</dbReference>
<feature type="transmembrane region" description="Helical" evidence="13">
    <location>
        <begin position="732"/>
        <end position="752"/>
    </location>
</feature>
<sequence length="1332" mass="147183">MLTSRHTTFAGILFILSTIFQQTICADESLITVLVCEGGLASLHCPPQHEIVVHLANFGRFSLQTCNPAMHLNINTQCENKRTIDVLRARCEHRQRCVLPVNWATFPVDFGGDQCLGTPKYLDAVYGCVRGEKNECRVQANVEVFGDICNDTSKYLEAGYECVPTKVTTTTSTTTLSTIAASAATTNTTAIVPKGAGDDVGRNGPTEKIITGGCSARQERELNWPTTAYGQTVRVACPPGTRGHADWHCSAKTKRWTPMDGPNLAKCISDWARELREDLEDETGLESAHERRVAWLETLRETYKQVRRAERLFGGDARVVAELLAGMAKKGRDRAFGKGSATAASMLDVQQQEKRTKLQQEMLEFVKLIIDTIGHLLRSNQRPAWIDLSIDQRRHLAAQLLQTVPQTLALLLPLPGWPKSGGSESLLAEPTLITEVAQASIYDYVPFPSMSLYRQDFDTVLLPREALHLYGQDLANVFYTAWDHSMVNFLLGNNNGTFPVHHRHPRLVQTHAIAKLVGFAVVPMNGKLIGPRQHRISLQRPILITFRNDDPSLNIPHRKMIGEPRCAWWDSDNSKFVVTNTEQLEPETADKLASAAGADAGCTLQERNRTHTVCECRRMNTHFTVLADFEDGMTNDAVDGWDNNELPFSSAFVYAQFRLGALIALICLLIGLLITLLMKPIRSKGEPIKYAMPGCHPSMDRCHITATLLLIQLVLLNAFYGLQRQQYICTPVALVLLYLVLAALCWTLLDALHMRAAARRLHAAIETISSSSLLKLFSIYLFGYGFPLLLIVVTFFIQNLHKNVPAQSLLPTAFCWLASDFFSIYTFVGPVLLLLSATILCLVFTICAMNSTRNTKSSSSDAYRPCANGISQHKQREQRRRRVQLRQRVQWLCTRCALLCAACSVAMCWAYFVTLAMEDGVVMASSMALVANSAMALALLNAALGVEMLAEIVVDKRSRAYYRRWRLDGGGFGTISAFFTNVVDKICCCGTFVVKKAAQNGTGPEFPQLKFAFSPSGAVLLENVNGCGPNSSGTSSSSGRNGGTASACSEISTTELPVSSSDERALQAQHSQSQRAPPPPAALLQLYHEHHRKNSASSNSRPNEFASSDNATYEEYATIPYDDRLSLGKYPINAPGYRIHHPAQSPLYTATSLAQPIGTTPRLTQQQLQQQHKLLYGGGSYSARGYLGNNYGAHAPYTPHIVRMQQNQVQLLHPDLPMHDGTNYRHHMMLDEHNQPIMMVVDVPPGEMGIHSVPPPRIPPPPTPAYAMNASVHLSHPSFYRGSPVMTSARGSSSGTLVKMDLSRPEPVFSERINSLDEGEEEAEQCVDGRRK</sequence>
<dbReference type="Pfam" id="PF16489">
    <property type="entry name" value="GAIN"/>
    <property type="match status" value="1"/>
</dbReference>
<evidence type="ECO:0000256" key="2">
    <source>
        <dbReference type="ARBA" id="ARBA00010933"/>
    </source>
</evidence>
<keyword evidence="8" id="KW-0297">G-protein coupled receptor</keyword>
<feature type="domain" description="G-protein coupled receptors family 2 profile 1" evidence="15">
    <location>
        <begin position="214"/>
        <end position="271"/>
    </location>
</feature>
<name>A0A914IFH9_GLORO</name>
<dbReference type="WBParaSite" id="Gr19_v10_g9429.t4">
    <property type="protein sequence ID" value="Gr19_v10_g9429.t4"/>
    <property type="gene ID" value="Gr19_v10_g9429"/>
</dbReference>
<keyword evidence="3" id="KW-1003">Cell membrane</keyword>
<feature type="transmembrane region" description="Helical" evidence="13">
    <location>
        <begin position="933"/>
        <end position="954"/>
    </location>
</feature>
<dbReference type="Gene3D" id="2.60.120.740">
    <property type="match status" value="2"/>
</dbReference>
<dbReference type="InterPro" id="IPR000922">
    <property type="entry name" value="Lectin_gal-bd_dom"/>
</dbReference>
<dbReference type="Gene3D" id="4.10.1240.10">
    <property type="entry name" value="GPCR, family 2, extracellular hormone receptor domain"/>
    <property type="match status" value="1"/>
</dbReference>
<dbReference type="Pfam" id="PF02140">
    <property type="entry name" value="SUEL_Lectin"/>
    <property type="match status" value="1"/>
</dbReference>